<dbReference type="AlphaFoldDB" id="A0AAV5VI24"/>
<sequence length="87" mass="9917">AEIQLSIFSYRRESVRNEIVALNLCTGSTARRRRPRRSQHSRSPPVSPRSGICGSTRPSSTRGTRRTSRRQDPRILRGRSRSSCPRP</sequence>
<keyword evidence="3" id="KW-1185">Reference proteome</keyword>
<accession>A0AAV5VI24</accession>
<comment type="caution">
    <text evidence="2">The sequence shown here is derived from an EMBL/GenBank/DDBJ whole genome shotgun (WGS) entry which is preliminary data.</text>
</comment>
<organism evidence="2 3">
    <name type="scientific">Pristionchus fissidentatus</name>
    <dbReference type="NCBI Taxonomy" id="1538716"/>
    <lineage>
        <taxon>Eukaryota</taxon>
        <taxon>Metazoa</taxon>
        <taxon>Ecdysozoa</taxon>
        <taxon>Nematoda</taxon>
        <taxon>Chromadorea</taxon>
        <taxon>Rhabditida</taxon>
        <taxon>Rhabditina</taxon>
        <taxon>Diplogasteromorpha</taxon>
        <taxon>Diplogasteroidea</taxon>
        <taxon>Neodiplogasteridae</taxon>
        <taxon>Pristionchus</taxon>
    </lineage>
</organism>
<dbReference type="EMBL" id="BTSY01000003">
    <property type="protein sequence ID" value="GMT18306.1"/>
    <property type="molecule type" value="Genomic_DNA"/>
</dbReference>
<gene>
    <name evidence="2" type="ORF">PFISCL1PPCAC_9603</name>
</gene>
<evidence type="ECO:0000313" key="3">
    <source>
        <dbReference type="Proteomes" id="UP001432322"/>
    </source>
</evidence>
<evidence type="ECO:0000256" key="1">
    <source>
        <dbReference type="SAM" id="MobiDB-lite"/>
    </source>
</evidence>
<feature type="non-terminal residue" evidence="2">
    <location>
        <position position="1"/>
    </location>
</feature>
<proteinExistence type="predicted"/>
<dbReference type="Proteomes" id="UP001432322">
    <property type="component" value="Unassembled WGS sequence"/>
</dbReference>
<feature type="compositionally biased region" description="Basic residues" evidence="1">
    <location>
        <begin position="30"/>
        <end position="40"/>
    </location>
</feature>
<evidence type="ECO:0000313" key="2">
    <source>
        <dbReference type="EMBL" id="GMT18306.1"/>
    </source>
</evidence>
<reference evidence="2" key="1">
    <citation type="submission" date="2023-10" db="EMBL/GenBank/DDBJ databases">
        <title>Genome assembly of Pristionchus species.</title>
        <authorList>
            <person name="Yoshida K."/>
            <person name="Sommer R.J."/>
        </authorList>
    </citation>
    <scope>NUCLEOTIDE SEQUENCE</scope>
    <source>
        <strain evidence="2">RS5133</strain>
    </source>
</reference>
<feature type="non-terminal residue" evidence="2">
    <location>
        <position position="87"/>
    </location>
</feature>
<feature type="region of interest" description="Disordered" evidence="1">
    <location>
        <begin position="27"/>
        <end position="87"/>
    </location>
</feature>
<feature type="compositionally biased region" description="Low complexity" evidence="1">
    <location>
        <begin position="41"/>
        <end position="62"/>
    </location>
</feature>
<protein>
    <submittedName>
        <fullName evidence="2">Uncharacterized protein</fullName>
    </submittedName>
</protein>
<name>A0AAV5VI24_9BILA</name>